<feature type="non-terminal residue" evidence="4">
    <location>
        <position position="295"/>
    </location>
</feature>
<dbReference type="Pfam" id="PF01106">
    <property type="entry name" value="NifU"/>
    <property type="match status" value="1"/>
</dbReference>
<proteinExistence type="inferred from homology"/>
<dbReference type="InterPro" id="IPR034904">
    <property type="entry name" value="FSCA_dom_sf"/>
</dbReference>
<dbReference type="EMBL" id="JADAQX010000369">
    <property type="protein sequence ID" value="KAF8820505.1"/>
    <property type="molecule type" value="Genomic_DNA"/>
</dbReference>
<feature type="domain" description="NIF system FeS cluster assembly NifU C-terminal" evidence="3">
    <location>
        <begin position="141"/>
        <end position="205"/>
    </location>
</feature>
<dbReference type="InterPro" id="IPR001075">
    <property type="entry name" value="NIF_FeS_clus_asmbl_NifU_C"/>
</dbReference>
<accession>A0ABQ7J927</accession>
<protein>
    <submittedName>
        <fullName evidence="4">NifU-like protein 2, chloroplastic</fullName>
    </submittedName>
</protein>
<keyword evidence="2" id="KW-1133">Transmembrane helix</keyword>
<sequence length="295" mass="32669">MLTSFWWIKMQNSSEMTESGQWRMQSKYIFIIAGIFHISCYHLLPVLSFRVPGSLVCKNQFTKWKALVETPASSNQCGFSFPFFAPITRFALRNSYKWQGKLAALSMNSKSSPFEGLEHAASRKSVAENTGILPLSIENVDLVLNEIRPYLLADGGNCSIHKIEDDIVYVQLEGACGNCPSSTVTVKMGIERRLKERIPQVKGVEPVTSMADGNPLTYEGVEAVLDGIRPFLKITGGKIELRDLHIPIEGVAASASLRLLGKLKGGISHSVKLEIIQRLKKSFPILTDVKIIDGQ</sequence>
<dbReference type="PANTHER" id="PTHR11178">
    <property type="entry name" value="IRON-SULFUR CLUSTER SCAFFOLD PROTEIN NFU-RELATED"/>
    <property type="match status" value="1"/>
</dbReference>
<comment type="similarity">
    <text evidence="1">Belongs to the NifU family.</text>
</comment>
<dbReference type="PANTHER" id="PTHR11178:SF25">
    <property type="entry name" value="NIFU-LIKE PROTEIN 3, CHLOROPLASTIC"/>
    <property type="match status" value="1"/>
</dbReference>
<name>A0ABQ7J927_9APIC</name>
<keyword evidence="2" id="KW-0812">Transmembrane</keyword>
<dbReference type="Gene3D" id="3.30.300.130">
    <property type="entry name" value="Fe-S cluster assembly (FSCA)"/>
    <property type="match status" value="2"/>
</dbReference>
<comment type="caution">
    <text evidence="4">The sequence shown here is derived from an EMBL/GenBank/DDBJ whole genome shotgun (WGS) entry which is preliminary data.</text>
</comment>
<keyword evidence="2" id="KW-0472">Membrane</keyword>
<feature type="transmembrane region" description="Helical" evidence="2">
    <location>
        <begin position="28"/>
        <end position="49"/>
    </location>
</feature>
<keyword evidence="5" id="KW-1185">Reference proteome</keyword>
<gene>
    <name evidence="4" type="ORF">IE077_003113</name>
</gene>
<evidence type="ECO:0000313" key="4">
    <source>
        <dbReference type="EMBL" id="KAF8820505.1"/>
    </source>
</evidence>
<evidence type="ECO:0000259" key="3">
    <source>
        <dbReference type="Pfam" id="PF01106"/>
    </source>
</evidence>
<organism evidence="4 5">
    <name type="scientific">Cardiosporidium cionae</name>
    <dbReference type="NCBI Taxonomy" id="476202"/>
    <lineage>
        <taxon>Eukaryota</taxon>
        <taxon>Sar</taxon>
        <taxon>Alveolata</taxon>
        <taxon>Apicomplexa</taxon>
        <taxon>Aconoidasida</taxon>
        <taxon>Nephromycida</taxon>
        <taxon>Cardiosporidium</taxon>
    </lineage>
</organism>
<dbReference type="SUPFAM" id="SSF117916">
    <property type="entry name" value="Fe-S cluster assembly (FSCA) domain-like"/>
    <property type="match status" value="1"/>
</dbReference>
<reference evidence="4 5" key="1">
    <citation type="journal article" date="2020" name="bioRxiv">
        <title>Metabolic contributions of an alphaproteobacterial endosymbiont in the apicomplexan Cardiosporidium cionae.</title>
        <authorList>
            <person name="Hunter E.S."/>
            <person name="Paight C.J."/>
            <person name="Lane C.E."/>
        </authorList>
    </citation>
    <scope>NUCLEOTIDE SEQUENCE [LARGE SCALE GENOMIC DNA]</scope>
    <source>
        <strain evidence="4">ESH_2018</strain>
    </source>
</reference>
<evidence type="ECO:0000256" key="2">
    <source>
        <dbReference type="SAM" id="Phobius"/>
    </source>
</evidence>
<evidence type="ECO:0000256" key="1">
    <source>
        <dbReference type="ARBA" id="ARBA00006420"/>
    </source>
</evidence>
<dbReference type="Proteomes" id="UP000823046">
    <property type="component" value="Unassembled WGS sequence"/>
</dbReference>
<evidence type="ECO:0000313" key="5">
    <source>
        <dbReference type="Proteomes" id="UP000823046"/>
    </source>
</evidence>